<name>A0A8T0HE48_CERPU</name>
<reference evidence="1 2" key="1">
    <citation type="submission" date="2020-06" db="EMBL/GenBank/DDBJ databases">
        <title>WGS assembly of Ceratodon purpureus strain R40.</title>
        <authorList>
            <person name="Carey S.B."/>
            <person name="Jenkins J."/>
            <person name="Shu S."/>
            <person name="Lovell J.T."/>
            <person name="Sreedasyam A."/>
            <person name="Maumus F."/>
            <person name="Tiley G.P."/>
            <person name="Fernandez-Pozo N."/>
            <person name="Barry K."/>
            <person name="Chen C."/>
            <person name="Wang M."/>
            <person name="Lipzen A."/>
            <person name="Daum C."/>
            <person name="Saski C.A."/>
            <person name="Payton A.C."/>
            <person name="Mcbreen J.C."/>
            <person name="Conrad R.E."/>
            <person name="Kollar L.M."/>
            <person name="Olsson S."/>
            <person name="Huttunen S."/>
            <person name="Landis J.B."/>
            <person name="Wickett N.J."/>
            <person name="Johnson M.G."/>
            <person name="Rensing S.A."/>
            <person name="Grimwood J."/>
            <person name="Schmutz J."/>
            <person name="Mcdaniel S.F."/>
        </authorList>
    </citation>
    <scope>NUCLEOTIDE SEQUENCE [LARGE SCALE GENOMIC DNA]</scope>
    <source>
        <strain evidence="1 2">R40</strain>
    </source>
</reference>
<dbReference type="AlphaFoldDB" id="A0A8T0HE48"/>
<organism evidence="1 2">
    <name type="scientific">Ceratodon purpureus</name>
    <name type="common">Fire moss</name>
    <name type="synonym">Dicranum purpureum</name>
    <dbReference type="NCBI Taxonomy" id="3225"/>
    <lineage>
        <taxon>Eukaryota</taxon>
        <taxon>Viridiplantae</taxon>
        <taxon>Streptophyta</taxon>
        <taxon>Embryophyta</taxon>
        <taxon>Bryophyta</taxon>
        <taxon>Bryophytina</taxon>
        <taxon>Bryopsida</taxon>
        <taxon>Dicranidae</taxon>
        <taxon>Pseudoditrichales</taxon>
        <taxon>Ditrichaceae</taxon>
        <taxon>Ceratodon</taxon>
    </lineage>
</organism>
<protein>
    <submittedName>
        <fullName evidence="1">Uncharacterized protein</fullName>
    </submittedName>
</protein>
<sequence>MFMSCRPDMCQWMLTALSCWLKLNHAKHNRSKHLSELLNTEVKYRQNSLQSHQMVCRGANWSWDGSSLLWRVVVSSPG</sequence>
<dbReference type="PROSITE" id="PS51257">
    <property type="entry name" value="PROKAR_LIPOPROTEIN"/>
    <property type="match status" value="1"/>
</dbReference>
<accession>A0A8T0HE48</accession>
<dbReference type="Proteomes" id="UP000822688">
    <property type="component" value="Chromosome 6"/>
</dbReference>
<dbReference type="EMBL" id="CM026427">
    <property type="protein sequence ID" value="KAG0568937.1"/>
    <property type="molecule type" value="Genomic_DNA"/>
</dbReference>
<evidence type="ECO:0000313" key="2">
    <source>
        <dbReference type="Proteomes" id="UP000822688"/>
    </source>
</evidence>
<evidence type="ECO:0000313" key="1">
    <source>
        <dbReference type="EMBL" id="KAG0568937.1"/>
    </source>
</evidence>
<keyword evidence="2" id="KW-1185">Reference proteome</keyword>
<proteinExistence type="predicted"/>
<gene>
    <name evidence="1" type="ORF">KC19_6G053100</name>
</gene>
<comment type="caution">
    <text evidence="1">The sequence shown here is derived from an EMBL/GenBank/DDBJ whole genome shotgun (WGS) entry which is preliminary data.</text>
</comment>